<evidence type="ECO:0000256" key="2">
    <source>
        <dbReference type="SAM" id="MobiDB-lite"/>
    </source>
</evidence>
<dbReference type="EMBL" id="JAKOGI010000438">
    <property type="protein sequence ID" value="KAJ8435045.1"/>
    <property type="molecule type" value="Genomic_DNA"/>
</dbReference>
<feature type="domain" description="RRM" evidence="3">
    <location>
        <begin position="35"/>
        <end position="146"/>
    </location>
</feature>
<dbReference type="PANTHER" id="PTHR48034">
    <property type="entry name" value="TRANSFORMER-2 SEX-DETERMINING PROTEIN-RELATED"/>
    <property type="match status" value="1"/>
</dbReference>
<reference evidence="4" key="1">
    <citation type="submission" date="2022-04" db="EMBL/GenBank/DDBJ databases">
        <title>Carnegiea gigantea Genome sequencing and assembly v2.</title>
        <authorList>
            <person name="Copetti D."/>
            <person name="Sanderson M.J."/>
            <person name="Burquez A."/>
            <person name="Wojciechowski M.F."/>
        </authorList>
    </citation>
    <scope>NUCLEOTIDE SEQUENCE</scope>
    <source>
        <strain evidence="4">SGP5-SGP5p</strain>
        <tissue evidence="4">Aerial part</tissue>
    </source>
</reference>
<dbReference type="SMART" id="SM00360">
    <property type="entry name" value="RRM"/>
    <property type="match status" value="1"/>
</dbReference>
<gene>
    <name evidence="4" type="ORF">Cgig2_027254</name>
</gene>
<evidence type="ECO:0000256" key="1">
    <source>
        <dbReference type="PROSITE-ProRule" id="PRU00176"/>
    </source>
</evidence>
<dbReference type="InterPro" id="IPR035979">
    <property type="entry name" value="RBD_domain_sf"/>
</dbReference>
<protein>
    <recommendedName>
        <fullName evidence="3">RRM domain-containing protein</fullName>
    </recommendedName>
</protein>
<keyword evidence="1" id="KW-0694">RNA-binding</keyword>
<dbReference type="SUPFAM" id="SSF54928">
    <property type="entry name" value="RNA-binding domain, RBD"/>
    <property type="match status" value="1"/>
</dbReference>
<sequence length="333" mass="37963">MYDVKASLAMDKSFDCVDLLVGNMPRYSDRHSSSTRLYVGRLSSRTRTHDLEDLFSRYGRFLGFLPSLEVYGEMVALDGIGGYSCNFCPDGLTVYGTRLRRVRDVDMKRDYAFVEFSDPRDADDARYSLNGRDVDGSRIIVEFAKGVCLLERTGLIFANNYLIRGRSYSRSPSPRRRSPSPRRGRSRSRSFSRSRSYSRSRSPPKRERAIERADRSRSPRQSRSPRREKGSPVSSRGRKRTPSPDEREPRGRGSPSPRDDRRANGSDYGGSPRARSRSPMDEPERESPRNGDARSPYEANGRDRSPSPDVRNDRNGREDDDDDDYQASPRGSE</sequence>
<evidence type="ECO:0000313" key="4">
    <source>
        <dbReference type="EMBL" id="KAJ8435045.1"/>
    </source>
</evidence>
<dbReference type="Proteomes" id="UP001153076">
    <property type="component" value="Unassembled WGS sequence"/>
</dbReference>
<feature type="compositionally biased region" description="Basic and acidic residues" evidence="2">
    <location>
        <begin position="300"/>
        <end position="317"/>
    </location>
</feature>
<feature type="compositionally biased region" description="Basic and acidic residues" evidence="2">
    <location>
        <begin position="242"/>
        <end position="264"/>
    </location>
</feature>
<accession>A0A9Q1QBQ6</accession>
<dbReference type="Pfam" id="PF00076">
    <property type="entry name" value="RRM_1"/>
    <property type="match status" value="1"/>
</dbReference>
<dbReference type="InterPro" id="IPR050441">
    <property type="entry name" value="RBM"/>
</dbReference>
<dbReference type="AlphaFoldDB" id="A0A9Q1QBQ6"/>
<keyword evidence="5" id="KW-1185">Reference proteome</keyword>
<dbReference type="OrthoDB" id="1099063at2759"/>
<evidence type="ECO:0000313" key="5">
    <source>
        <dbReference type="Proteomes" id="UP001153076"/>
    </source>
</evidence>
<feature type="compositionally biased region" description="Basic residues" evidence="2">
    <location>
        <begin position="173"/>
        <end position="198"/>
    </location>
</feature>
<dbReference type="PROSITE" id="PS50102">
    <property type="entry name" value="RRM"/>
    <property type="match status" value="1"/>
</dbReference>
<proteinExistence type="predicted"/>
<dbReference type="Gene3D" id="3.30.70.330">
    <property type="match status" value="1"/>
</dbReference>
<name>A0A9Q1QBQ6_9CARY</name>
<organism evidence="4 5">
    <name type="scientific">Carnegiea gigantea</name>
    <dbReference type="NCBI Taxonomy" id="171969"/>
    <lineage>
        <taxon>Eukaryota</taxon>
        <taxon>Viridiplantae</taxon>
        <taxon>Streptophyta</taxon>
        <taxon>Embryophyta</taxon>
        <taxon>Tracheophyta</taxon>
        <taxon>Spermatophyta</taxon>
        <taxon>Magnoliopsida</taxon>
        <taxon>eudicotyledons</taxon>
        <taxon>Gunneridae</taxon>
        <taxon>Pentapetalae</taxon>
        <taxon>Caryophyllales</taxon>
        <taxon>Cactineae</taxon>
        <taxon>Cactaceae</taxon>
        <taxon>Cactoideae</taxon>
        <taxon>Echinocereeae</taxon>
        <taxon>Carnegiea</taxon>
    </lineage>
</organism>
<comment type="caution">
    <text evidence="4">The sequence shown here is derived from an EMBL/GenBank/DDBJ whole genome shotgun (WGS) entry which is preliminary data.</text>
</comment>
<feature type="region of interest" description="Disordered" evidence="2">
    <location>
        <begin position="166"/>
        <end position="333"/>
    </location>
</feature>
<evidence type="ECO:0000259" key="3">
    <source>
        <dbReference type="PROSITE" id="PS50102"/>
    </source>
</evidence>
<dbReference type="InterPro" id="IPR012677">
    <property type="entry name" value="Nucleotide-bd_a/b_plait_sf"/>
</dbReference>
<feature type="compositionally biased region" description="Basic and acidic residues" evidence="2">
    <location>
        <begin position="278"/>
        <end position="292"/>
    </location>
</feature>
<dbReference type="InterPro" id="IPR000504">
    <property type="entry name" value="RRM_dom"/>
</dbReference>
<feature type="compositionally biased region" description="Basic and acidic residues" evidence="2">
    <location>
        <begin position="204"/>
        <end position="217"/>
    </location>
</feature>
<dbReference type="GO" id="GO:0003723">
    <property type="term" value="F:RNA binding"/>
    <property type="evidence" value="ECO:0007669"/>
    <property type="project" value="UniProtKB-UniRule"/>
</dbReference>